<dbReference type="AlphaFoldDB" id="Q8E868"/>
<dbReference type="BioCyc" id="SONE211586:G1GMP-4464-MONOMER"/>
<dbReference type="HOGENOM" id="CLU_2669024_0_0_6"/>
<keyword evidence="2" id="KW-1185">Reference proteome</keyword>
<dbReference type="KEGG" id="son:SO_A0057"/>
<dbReference type="EMBL" id="AE014300">
    <property type="protein sequence ID" value="AAN52993.1"/>
    <property type="molecule type" value="Genomic_DNA"/>
</dbReference>
<evidence type="ECO:0000313" key="1">
    <source>
        <dbReference type="EMBL" id="AAN52993.1"/>
    </source>
</evidence>
<name>Q8E868_SHEON</name>
<protein>
    <submittedName>
        <fullName evidence="1">Uncharacterized protein</fullName>
    </submittedName>
</protein>
<reference evidence="1 2" key="1">
    <citation type="journal article" date="2002" name="Nat. Biotechnol.">
        <title>Genome sequence of the dissimilatory metal ion-reducing bacterium Shewanella oneidensis.</title>
        <authorList>
            <person name="Heidelberg J.F."/>
            <person name="Paulsen I.T."/>
            <person name="Nelson K.E."/>
            <person name="Gaidos E.J."/>
            <person name="Nelson W.C."/>
            <person name="Read T.D."/>
            <person name="Eisen J.A."/>
            <person name="Seshadri R."/>
            <person name="Ward N."/>
            <person name="Methe B."/>
            <person name="Clayton R.A."/>
            <person name="Meyer T."/>
            <person name="Tsapin A."/>
            <person name="Scott J."/>
            <person name="Beanan M."/>
            <person name="Brinkac L."/>
            <person name="Daugherty S."/>
            <person name="DeBoy R.T."/>
            <person name="Dodson R.J."/>
            <person name="Durkin A.S."/>
            <person name="Haft D.H."/>
            <person name="Kolonay J.F."/>
            <person name="Madupu R."/>
            <person name="Peterson J.D."/>
            <person name="Umayam L.A."/>
            <person name="White O."/>
            <person name="Wolf A.M."/>
            <person name="Vamathevan J."/>
            <person name="Weidman J."/>
            <person name="Impraim M."/>
            <person name="Lee K."/>
            <person name="Berry K."/>
            <person name="Lee C."/>
            <person name="Mueller J."/>
            <person name="Khouri H."/>
            <person name="Gill J."/>
            <person name="Utterback T.R."/>
            <person name="McDonald L.A."/>
            <person name="Feldblyum T.V."/>
            <person name="Smith H.O."/>
            <person name="Venter J.C."/>
            <person name="Nealson K.H."/>
            <person name="Fraser C.M."/>
        </authorList>
    </citation>
    <scope>NUCLEOTIDE SEQUENCE [LARGE SCALE GENOMIC DNA]</scope>
    <source>
        <strain evidence="2">ATCC 700550 / JCM 31522 / CIP 106686 / LMG 19005 / NCIMB 14063 / MR-1</strain>
    </source>
</reference>
<gene>
    <name evidence="1" type="ordered locus">SO_A0057</name>
</gene>
<geneLocation type="plasmid" evidence="1 2">
    <name>megaplasmid</name>
</geneLocation>
<keyword evidence="1" id="KW-0614">Plasmid</keyword>
<dbReference type="Proteomes" id="UP000008186">
    <property type="component" value="Plasmid megaplasmid"/>
</dbReference>
<sequence>MCDEQLKYGVDFEAKVHYIARYYIVFYVVYFSKLECVGGGSLTLSIRQRSRLTEWVGFFVPKFQGIERSLIFAIV</sequence>
<organism evidence="1 2">
    <name type="scientific">Shewanella oneidensis (strain ATCC 700550 / JCM 31522 / CIP 106686 / LMG 19005 / NCIMB 14063 / MR-1)</name>
    <dbReference type="NCBI Taxonomy" id="211586"/>
    <lineage>
        <taxon>Bacteria</taxon>
        <taxon>Pseudomonadati</taxon>
        <taxon>Pseudomonadota</taxon>
        <taxon>Gammaproteobacteria</taxon>
        <taxon>Alteromonadales</taxon>
        <taxon>Shewanellaceae</taxon>
        <taxon>Shewanella</taxon>
    </lineage>
</organism>
<accession>Q8E868</accession>
<evidence type="ECO:0000313" key="2">
    <source>
        <dbReference type="Proteomes" id="UP000008186"/>
    </source>
</evidence>
<proteinExistence type="predicted"/>